<evidence type="ECO:0000313" key="2">
    <source>
        <dbReference type="EMBL" id="ODH21884.1"/>
    </source>
</evidence>
<sequence length="184" mass="20659">MTIPESPPPPIRVGISLQKDMRLLLSIGLVPSKRTTYAYFDGIGNRRFPGLNIKDIPLVIVRSVAQGVSICKGMFGVPRGAISPEVDLDNLTTIERQRYWFSNYGSPIRLFRYNGKLDFYHSGKRPHHSAGARDMEVQRARFPVDASHDPVQASQFPFPREPVEERGGEARGGEGNLKFLLRSH</sequence>
<organism evidence="2 3">
    <name type="scientific">Paracoccidioides brasiliensis</name>
    <dbReference type="NCBI Taxonomy" id="121759"/>
    <lineage>
        <taxon>Eukaryota</taxon>
        <taxon>Fungi</taxon>
        <taxon>Dikarya</taxon>
        <taxon>Ascomycota</taxon>
        <taxon>Pezizomycotina</taxon>
        <taxon>Eurotiomycetes</taxon>
        <taxon>Eurotiomycetidae</taxon>
        <taxon>Onygenales</taxon>
        <taxon>Ajellomycetaceae</taxon>
        <taxon>Paracoccidioides</taxon>
    </lineage>
</organism>
<comment type="caution">
    <text evidence="2">The sequence shown here is derived from an EMBL/GenBank/DDBJ whole genome shotgun (WGS) entry which is preliminary data.</text>
</comment>
<dbReference type="VEuPathDB" id="FungiDB:PABG_04166"/>
<dbReference type="AlphaFoldDB" id="A0A1D2J9Z1"/>
<feature type="region of interest" description="Disordered" evidence="1">
    <location>
        <begin position="149"/>
        <end position="176"/>
    </location>
</feature>
<name>A0A1D2J9Z1_PARBR</name>
<proteinExistence type="predicted"/>
<dbReference type="VEuPathDB" id="FungiDB:PADG_04530"/>
<reference evidence="2 3" key="1">
    <citation type="submission" date="2016-06" db="EMBL/GenBank/DDBJ databases">
        <authorList>
            <person name="Kjaerup R.B."/>
            <person name="Dalgaard T.S."/>
            <person name="Juul-Madsen H.R."/>
        </authorList>
    </citation>
    <scope>NUCLEOTIDE SEQUENCE [LARGE SCALE GENOMIC DNA]</scope>
    <source>
        <strain evidence="2 3">Pb300</strain>
    </source>
</reference>
<protein>
    <submittedName>
        <fullName evidence="2">Uncharacterized protein</fullName>
    </submittedName>
</protein>
<accession>A0A1D2J9Z1</accession>
<evidence type="ECO:0000313" key="3">
    <source>
        <dbReference type="Proteomes" id="UP000242814"/>
    </source>
</evidence>
<feature type="compositionally biased region" description="Basic and acidic residues" evidence="1">
    <location>
        <begin position="161"/>
        <end position="172"/>
    </location>
</feature>
<evidence type="ECO:0000256" key="1">
    <source>
        <dbReference type="SAM" id="MobiDB-lite"/>
    </source>
</evidence>
<gene>
    <name evidence="2" type="ORF">ACO22_05605</name>
</gene>
<dbReference type="Proteomes" id="UP000242814">
    <property type="component" value="Unassembled WGS sequence"/>
</dbReference>
<dbReference type="EMBL" id="LZYO01000256">
    <property type="protein sequence ID" value="ODH21884.1"/>
    <property type="molecule type" value="Genomic_DNA"/>
</dbReference>